<dbReference type="Gene3D" id="2.60.420.10">
    <property type="entry name" value="Maltose phosphorylase, domain 3"/>
    <property type="match status" value="1"/>
</dbReference>
<comment type="caution">
    <text evidence="2">The sequence shown here is derived from an EMBL/GenBank/DDBJ whole genome shotgun (WGS) entry which is preliminary data.</text>
</comment>
<dbReference type="InterPro" id="IPR008928">
    <property type="entry name" value="6-hairpin_glycosidase_sf"/>
</dbReference>
<dbReference type="Gene3D" id="1.50.10.10">
    <property type="match status" value="1"/>
</dbReference>
<dbReference type="STRING" id="357750.A0A2S6BQR0"/>
<dbReference type="Proteomes" id="UP000237631">
    <property type="component" value="Unassembled WGS sequence"/>
</dbReference>
<organism evidence="2 3">
    <name type="scientific">Cercospora berteroae</name>
    <dbReference type="NCBI Taxonomy" id="357750"/>
    <lineage>
        <taxon>Eukaryota</taxon>
        <taxon>Fungi</taxon>
        <taxon>Dikarya</taxon>
        <taxon>Ascomycota</taxon>
        <taxon>Pezizomycotina</taxon>
        <taxon>Dothideomycetes</taxon>
        <taxon>Dothideomycetidae</taxon>
        <taxon>Mycosphaerellales</taxon>
        <taxon>Mycosphaerellaceae</taxon>
        <taxon>Cercospora</taxon>
    </lineage>
</organism>
<dbReference type="SUPFAM" id="SSF48208">
    <property type="entry name" value="Six-hairpin glycosidases"/>
    <property type="match status" value="1"/>
</dbReference>
<dbReference type="EMBL" id="PNEN01001798">
    <property type="protein sequence ID" value="PPJ49816.1"/>
    <property type="molecule type" value="Genomic_DNA"/>
</dbReference>
<accession>A0A2S6BQR0</accession>
<keyword evidence="3" id="KW-1185">Reference proteome</keyword>
<evidence type="ECO:0000313" key="2">
    <source>
        <dbReference type="EMBL" id="PPJ49816.1"/>
    </source>
</evidence>
<dbReference type="InterPro" id="IPR012341">
    <property type="entry name" value="6hp_glycosidase-like_sf"/>
</dbReference>
<reference evidence="3" key="1">
    <citation type="journal article" date="2017" name="bioRxiv">
        <title>Conservation of a gene cluster reveals novel cercosporin biosynthetic mechanisms and extends production to the genus Colletotrichum.</title>
        <authorList>
            <person name="de Jonge R."/>
            <person name="Ebert M.K."/>
            <person name="Huitt-Roehl C.R."/>
            <person name="Pal P."/>
            <person name="Suttle J.C."/>
            <person name="Spanner R.E."/>
            <person name="Neubauer J.D."/>
            <person name="Jurick W.M.II."/>
            <person name="Stott K.A."/>
            <person name="Secor G.A."/>
            <person name="Thomma B.P.H.J."/>
            <person name="Van de Peer Y."/>
            <person name="Townsend C.A."/>
            <person name="Bolton M.D."/>
        </authorList>
    </citation>
    <scope>NUCLEOTIDE SEQUENCE [LARGE SCALE GENOMIC DNA]</scope>
    <source>
        <strain evidence="3">CBS538.71</strain>
    </source>
</reference>
<dbReference type="GO" id="GO:0003824">
    <property type="term" value="F:catalytic activity"/>
    <property type="evidence" value="ECO:0007669"/>
    <property type="project" value="UniProtKB-ARBA"/>
</dbReference>
<evidence type="ECO:0000313" key="3">
    <source>
        <dbReference type="Proteomes" id="UP000237631"/>
    </source>
</evidence>
<sequence>MKRVFEARKKFIDPFSSGLMAAGEDGTPGSYFLGPVNGSAPTGSAAYAYKELIPLAEALEDGEAVRDLNETSQGLIESLNSQLWNASTANSTQAKASIARLPELRLGVGYKTSTADESSNKTQLSANTGGFLLEALFKAERDLGVKNLTVAKSLLDDFWSQMVTQEEYYSGASREYEYPDGKPGIDLYTSLAHPWGAAPTYVLPQYVVGVTALEPGFKTWAFEPMIGSLGLKNANATTWTPVGPIEASWELVGEEAVVRAHAPKGITGVLVLPDGAGKKRVHIAGGRRFRIKCKNWS</sequence>
<gene>
    <name evidence="2" type="ORF">CBER1_03352</name>
</gene>
<dbReference type="PANTHER" id="PTHR34987:SF4">
    <property type="entry name" value="ALPHA-L-RHAMNOSIDASE C-TERMINAL DOMAIN-CONTAINING PROTEIN"/>
    <property type="match status" value="1"/>
</dbReference>
<dbReference type="GO" id="GO:0005975">
    <property type="term" value="P:carbohydrate metabolic process"/>
    <property type="evidence" value="ECO:0007669"/>
    <property type="project" value="InterPro"/>
</dbReference>
<dbReference type="OrthoDB" id="10036721at2759"/>
<evidence type="ECO:0000259" key="1">
    <source>
        <dbReference type="Pfam" id="PF17390"/>
    </source>
</evidence>
<proteinExistence type="predicted"/>
<dbReference type="AlphaFoldDB" id="A0A2S6BQR0"/>
<dbReference type="PANTHER" id="PTHR34987">
    <property type="entry name" value="C, PUTATIVE (AFU_ORTHOLOGUE AFUA_3G02880)-RELATED"/>
    <property type="match status" value="1"/>
</dbReference>
<dbReference type="Pfam" id="PF17390">
    <property type="entry name" value="Bac_rhamnosid_C"/>
    <property type="match status" value="1"/>
</dbReference>
<name>A0A2S6BQR0_9PEZI</name>
<protein>
    <recommendedName>
        <fullName evidence="1">Alpha-L-rhamnosidase C-terminal domain-containing protein</fullName>
    </recommendedName>
</protein>
<feature type="domain" description="Alpha-L-rhamnosidase C-terminal" evidence="1">
    <location>
        <begin position="209"/>
        <end position="282"/>
    </location>
</feature>
<dbReference type="InterPro" id="IPR035398">
    <property type="entry name" value="Bac_rhamnosid_C"/>
</dbReference>